<dbReference type="PANTHER" id="PTHR39332">
    <property type="entry name" value="BLL4707 PROTEIN"/>
    <property type="match status" value="1"/>
</dbReference>
<organism evidence="1 2">
    <name type="scientific">Rhizosaccharibacter radicis</name>
    <dbReference type="NCBI Taxonomy" id="2782605"/>
    <lineage>
        <taxon>Bacteria</taxon>
        <taxon>Pseudomonadati</taxon>
        <taxon>Pseudomonadota</taxon>
        <taxon>Alphaproteobacteria</taxon>
        <taxon>Acetobacterales</taxon>
        <taxon>Acetobacteraceae</taxon>
        <taxon>Rhizosaccharibacter</taxon>
    </lineage>
</organism>
<evidence type="ECO:0000313" key="2">
    <source>
        <dbReference type="Proteomes" id="UP001524547"/>
    </source>
</evidence>
<protein>
    <submittedName>
        <fullName evidence="1">SRPBCC family protein</fullName>
    </submittedName>
</protein>
<proteinExistence type="predicted"/>
<keyword evidence="2" id="KW-1185">Reference proteome</keyword>
<dbReference type="Gene3D" id="3.30.530.20">
    <property type="match status" value="1"/>
</dbReference>
<accession>A0ABT1VZ94</accession>
<reference evidence="1 2" key="1">
    <citation type="submission" date="2022-06" db="EMBL/GenBank/DDBJ databases">
        <title>Rhizosaccharibacter gen. nov. sp. nov. KSS12, endophytic bacteria isolated from sugarcane.</title>
        <authorList>
            <person name="Pitiwittayakul N."/>
        </authorList>
    </citation>
    <scope>NUCLEOTIDE SEQUENCE [LARGE SCALE GENOMIC DNA]</scope>
    <source>
        <strain evidence="1 2">KSS12</strain>
    </source>
</reference>
<gene>
    <name evidence="1" type="ORF">NFI88_12500</name>
</gene>
<evidence type="ECO:0000313" key="1">
    <source>
        <dbReference type="EMBL" id="MCQ8241656.1"/>
    </source>
</evidence>
<dbReference type="Proteomes" id="UP001524547">
    <property type="component" value="Unassembled WGS sequence"/>
</dbReference>
<dbReference type="RefSeq" id="WP_422920399.1">
    <property type="nucleotide sequence ID" value="NZ_JAMZEJ010000007.1"/>
</dbReference>
<sequence length="145" mass="16082">MHHVKASSVIDAPIEHIWTIVRDFGAIADWLPGTRGCQVEGDADRIGAIRRLDMGDAGIIHEQLLGLSDAEHRVDFAITESALPISGYQATIQLLPVSDGNRTFISWSARFEAAPEHAAEMTARMPRDIYQPAFDTLKQRFATRN</sequence>
<dbReference type="InterPro" id="IPR019587">
    <property type="entry name" value="Polyketide_cyclase/dehydratase"/>
</dbReference>
<dbReference type="CDD" id="cd07821">
    <property type="entry name" value="PYR_PYL_RCAR_like"/>
    <property type="match status" value="1"/>
</dbReference>
<name>A0ABT1VZ94_9PROT</name>
<dbReference type="Pfam" id="PF10604">
    <property type="entry name" value="Polyketide_cyc2"/>
    <property type="match status" value="1"/>
</dbReference>
<dbReference type="EMBL" id="JAMZEJ010000007">
    <property type="protein sequence ID" value="MCQ8241656.1"/>
    <property type="molecule type" value="Genomic_DNA"/>
</dbReference>
<dbReference type="PANTHER" id="PTHR39332:SF7">
    <property type="entry name" value="SRPBCC FAMILY PROTEIN"/>
    <property type="match status" value="1"/>
</dbReference>
<dbReference type="SUPFAM" id="SSF55961">
    <property type="entry name" value="Bet v1-like"/>
    <property type="match status" value="1"/>
</dbReference>
<comment type="caution">
    <text evidence="1">The sequence shown here is derived from an EMBL/GenBank/DDBJ whole genome shotgun (WGS) entry which is preliminary data.</text>
</comment>
<dbReference type="InterPro" id="IPR023393">
    <property type="entry name" value="START-like_dom_sf"/>
</dbReference>